<accession>A0A8H7NSP9</accession>
<reference evidence="2" key="1">
    <citation type="submission" date="2020-11" db="EMBL/GenBank/DDBJ databases">
        <authorList>
            <person name="Koelle M."/>
            <person name="Horta M.A.C."/>
            <person name="Nowrousian M."/>
            <person name="Ohm R.A."/>
            <person name="Benz P."/>
            <person name="Pilgard A."/>
        </authorList>
    </citation>
    <scope>NUCLEOTIDE SEQUENCE</scope>
    <source>
        <strain evidence="2">FPRL280</strain>
    </source>
</reference>
<organism evidence="2 3">
    <name type="scientific">Rhodonia placenta</name>
    <dbReference type="NCBI Taxonomy" id="104341"/>
    <lineage>
        <taxon>Eukaryota</taxon>
        <taxon>Fungi</taxon>
        <taxon>Dikarya</taxon>
        <taxon>Basidiomycota</taxon>
        <taxon>Agaricomycotina</taxon>
        <taxon>Agaricomycetes</taxon>
        <taxon>Polyporales</taxon>
        <taxon>Adustoporiaceae</taxon>
        <taxon>Rhodonia</taxon>
    </lineage>
</organism>
<evidence type="ECO:0000313" key="3">
    <source>
        <dbReference type="Proteomes" id="UP000639403"/>
    </source>
</evidence>
<dbReference type="Proteomes" id="UP000639403">
    <property type="component" value="Unassembled WGS sequence"/>
</dbReference>
<comment type="caution">
    <text evidence="2">The sequence shown here is derived from an EMBL/GenBank/DDBJ whole genome shotgun (WGS) entry which is preliminary data.</text>
</comment>
<dbReference type="EMBL" id="JADOXO010000759">
    <property type="protein sequence ID" value="KAF9800556.1"/>
    <property type="molecule type" value="Genomic_DNA"/>
</dbReference>
<sequence>MEPQTKKHS</sequence>
<evidence type="ECO:0000313" key="1">
    <source>
        <dbReference type="EMBL" id="KAF9799841.1"/>
    </source>
</evidence>
<protein>
    <submittedName>
        <fullName evidence="2">Uncharacterized protein</fullName>
    </submittedName>
</protein>
<evidence type="ECO:0000313" key="2">
    <source>
        <dbReference type="EMBL" id="KAF9800556.1"/>
    </source>
</evidence>
<dbReference type="EMBL" id="JADOXO010000850">
    <property type="protein sequence ID" value="KAF9799841.1"/>
    <property type="molecule type" value="Genomic_DNA"/>
</dbReference>
<gene>
    <name evidence="2" type="ORF">IEO21_10330</name>
    <name evidence="1" type="ORF">IEO21_10487</name>
</gene>
<reference evidence="2" key="2">
    <citation type="journal article" name="Front. Microbiol.">
        <title>Degradative Capacity of Two Strains of Rhodonia placenta: From Phenotype to Genotype.</title>
        <authorList>
            <person name="Kolle M."/>
            <person name="Horta M.A.C."/>
            <person name="Nowrousian M."/>
            <person name="Ohm R.A."/>
            <person name="Benz J.P."/>
            <person name="Pilgard A."/>
        </authorList>
    </citation>
    <scope>NUCLEOTIDE SEQUENCE</scope>
    <source>
        <strain evidence="2">FPRL280</strain>
    </source>
</reference>
<proteinExistence type="predicted"/>
<name>A0A8H7NSP9_9APHY</name>